<protein>
    <submittedName>
        <fullName evidence="1">Uncharacterized protein</fullName>
    </submittedName>
</protein>
<proteinExistence type="predicted"/>
<dbReference type="EMBL" id="KV745420">
    <property type="protein sequence ID" value="OCK74760.1"/>
    <property type="molecule type" value="Genomic_DNA"/>
</dbReference>
<feature type="non-terminal residue" evidence="1">
    <location>
        <position position="1"/>
    </location>
</feature>
<organism evidence="1 2">
    <name type="scientific">Lepidopterella palustris CBS 459.81</name>
    <dbReference type="NCBI Taxonomy" id="1314670"/>
    <lineage>
        <taxon>Eukaryota</taxon>
        <taxon>Fungi</taxon>
        <taxon>Dikarya</taxon>
        <taxon>Ascomycota</taxon>
        <taxon>Pezizomycotina</taxon>
        <taxon>Dothideomycetes</taxon>
        <taxon>Pleosporomycetidae</taxon>
        <taxon>Mytilinidiales</taxon>
        <taxon>Argynnaceae</taxon>
        <taxon>Lepidopterella</taxon>
    </lineage>
</organism>
<evidence type="ECO:0000313" key="2">
    <source>
        <dbReference type="Proteomes" id="UP000250266"/>
    </source>
</evidence>
<gene>
    <name evidence="1" type="ORF">K432DRAFT_310077</name>
</gene>
<name>A0A8E2E036_9PEZI</name>
<dbReference type="AlphaFoldDB" id="A0A8E2E036"/>
<evidence type="ECO:0000313" key="1">
    <source>
        <dbReference type="EMBL" id="OCK74760.1"/>
    </source>
</evidence>
<dbReference type="Proteomes" id="UP000250266">
    <property type="component" value="Unassembled WGS sequence"/>
</dbReference>
<keyword evidence="2" id="KW-1185">Reference proteome</keyword>
<accession>A0A8E2E036</accession>
<sequence>ALPAFCVLLSGSSGKNLFSNLSRLNLAINTGDFNIERVIPLLTAVFNKEFDDII</sequence>
<dbReference type="OrthoDB" id="5412283at2759"/>
<reference evidence="1 2" key="1">
    <citation type="journal article" date="2016" name="Nat. Commun.">
        <title>Ectomycorrhizal ecology is imprinted in the genome of the dominant symbiotic fungus Cenococcum geophilum.</title>
        <authorList>
            <consortium name="DOE Joint Genome Institute"/>
            <person name="Peter M."/>
            <person name="Kohler A."/>
            <person name="Ohm R.A."/>
            <person name="Kuo A."/>
            <person name="Krutzmann J."/>
            <person name="Morin E."/>
            <person name="Arend M."/>
            <person name="Barry K.W."/>
            <person name="Binder M."/>
            <person name="Choi C."/>
            <person name="Clum A."/>
            <person name="Copeland A."/>
            <person name="Grisel N."/>
            <person name="Haridas S."/>
            <person name="Kipfer T."/>
            <person name="LaButti K."/>
            <person name="Lindquist E."/>
            <person name="Lipzen A."/>
            <person name="Maire R."/>
            <person name="Meier B."/>
            <person name="Mihaltcheva S."/>
            <person name="Molinier V."/>
            <person name="Murat C."/>
            <person name="Poggeler S."/>
            <person name="Quandt C.A."/>
            <person name="Sperisen C."/>
            <person name="Tritt A."/>
            <person name="Tisserant E."/>
            <person name="Crous P.W."/>
            <person name="Henrissat B."/>
            <person name="Nehls U."/>
            <person name="Egli S."/>
            <person name="Spatafora J.W."/>
            <person name="Grigoriev I.V."/>
            <person name="Martin F.M."/>
        </authorList>
    </citation>
    <scope>NUCLEOTIDE SEQUENCE [LARGE SCALE GENOMIC DNA]</scope>
    <source>
        <strain evidence="1 2">CBS 459.81</strain>
    </source>
</reference>